<feature type="compositionally biased region" description="Basic residues" evidence="1">
    <location>
        <begin position="49"/>
        <end position="62"/>
    </location>
</feature>
<reference evidence="2 3" key="1">
    <citation type="submission" date="2013-08" db="EMBL/GenBank/DDBJ databases">
        <authorList>
            <person name="Huang J."/>
            <person name="Wang G."/>
        </authorList>
    </citation>
    <scope>NUCLEOTIDE SEQUENCE [LARGE SCALE GENOMIC DNA]</scope>
    <source>
        <strain evidence="2 3">BH030004</strain>
    </source>
</reference>
<gene>
    <name evidence="2" type="ORF">N783_12970</name>
</gene>
<accession>A0A0A5HQK1</accession>
<evidence type="ECO:0000256" key="1">
    <source>
        <dbReference type="SAM" id="MobiDB-lite"/>
    </source>
</evidence>
<dbReference type="AlphaFoldDB" id="A0A0A5HQK1"/>
<organism evidence="2 3">
    <name type="scientific">Pontibacillus marinus BH030004 = DSM 16465</name>
    <dbReference type="NCBI Taxonomy" id="1385511"/>
    <lineage>
        <taxon>Bacteria</taxon>
        <taxon>Bacillati</taxon>
        <taxon>Bacillota</taxon>
        <taxon>Bacilli</taxon>
        <taxon>Bacillales</taxon>
        <taxon>Bacillaceae</taxon>
        <taxon>Pontibacillus</taxon>
    </lineage>
</organism>
<feature type="compositionally biased region" description="Polar residues" evidence="1">
    <location>
        <begin position="1"/>
        <end position="17"/>
    </location>
</feature>
<dbReference type="RefSeq" id="WP_027448779.1">
    <property type="nucleotide sequence ID" value="NZ_AVPF01000035.1"/>
</dbReference>
<comment type="caution">
    <text evidence="2">The sequence shown here is derived from an EMBL/GenBank/DDBJ whole genome shotgun (WGS) entry which is preliminary data.</text>
</comment>
<sequence>MTSRNGAKGSQNQSSPKRTGKLKGGKMNEEFGKEIASGDQNKGKEYRSKKGAKSQLKHPNNH</sequence>
<evidence type="ECO:0000313" key="2">
    <source>
        <dbReference type="EMBL" id="KGX85897.1"/>
    </source>
</evidence>
<keyword evidence="3" id="KW-1185">Reference proteome</keyword>
<dbReference type="EMBL" id="AVPF01000035">
    <property type="protein sequence ID" value="KGX85897.1"/>
    <property type="molecule type" value="Genomic_DNA"/>
</dbReference>
<protein>
    <submittedName>
        <fullName evidence="2">Imidazoleglycerol-phosphate dehydratase</fullName>
    </submittedName>
</protein>
<evidence type="ECO:0000313" key="3">
    <source>
        <dbReference type="Proteomes" id="UP000030403"/>
    </source>
</evidence>
<proteinExistence type="predicted"/>
<dbReference type="Proteomes" id="UP000030403">
    <property type="component" value="Unassembled WGS sequence"/>
</dbReference>
<feature type="region of interest" description="Disordered" evidence="1">
    <location>
        <begin position="1"/>
        <end position="62"/>
    </location>
</feature>
<dbReference type="OrthoDB" id="2692000at2"/>
<dbReference type="eggNOG" id="ENOG5030CDM">
    <property type="taxonomic scope" value="Bacteria"/>
</dbReference>
<name>A0A0A5HQK1_9BACI</name>